<feature type="compositionally biased region" description="Low complexity" evidence="8">
    <location>
        <begin position="31"/>
        <end position="40"/>
    </location>
</feature>
<dbReference type="InterPro" id="IPR008883">
    <property type="entry name" value="UEV_N"/>
</dbReference>
<dbReference type="CDD" id="cd11685">
    <property type="entry name" value="UEV_TSG101-like"/>
    <property type="match status" value="1"/>
</dbReference>
<evidence type="ECO:0000256" key="5">
    <source>
        <dbReference type="ARBA" id="ARBA00022927"/>
    </source>
</evidence>
<evidence type="ECO:0000259" key="9">
    <source>
        <dbReference type="PROSITE" id="PS51312"/>
    </source>
</evidence>
<dbReference type="GO" id="GO:0000813">
    <property type="term" value="C:ESCRT I complex"/>
    <property type="evidence" value="ECO:0007669"/>
    <property type="project" value="TreeGrafter"/>
</dbReference>
<evidence type="ECO:0000256" key="2">
    <source>
        <dbReference type="ARBA" id="ARBA00009594"/>
    </source>
</evidence>
<comment type="subcellular location">
    <subcellularLocation>
        <location evidence="1">Endosome</location>
    </subcellularLocation>
</comment>
<dbReference type="InterPro" id="IPR016135">
    <property type="entry name" value="UBQ-conjugating_enzyme/RWD"/>
</dbReference>
<keyword evidence="6" id="KW-0175">Coiled coil</keyword>
<accession>A0AAX4PDD7</accession>
<name>A0AAX4PDD7_9CHLO</name>
<evidence type="ECO:0000256" key="3">
    <source>
        <dbReference type="ARBA" id="ARBA00022448"/>
    </source>
</evidence>
<feature type="region of interest" description="Disordered" evidence="8">
    <location>
        <begin position="292"/>
        <end position="311"/>
    </location>
</feature>
<dbReference type="InterPro" id="IPR017916">
    <property type="entry name" value="SB_dom"/>
</dbReference>
<dbReference type="PROSITE" id="PS51312">
    <property type="entry name" value="SB"/>
    <property type="match status" value="1"/>
</dbReference>
<dbReference type="InterPro" id="IPR052070">
    <property type="entry name" value="ESCRT-I_UEV_domain"/>
</dbReference>
<reference evidence="11 12" key="1">
    <citation type="submission" date="2024-03" db="EMBL/GenBank/DDBJ databases">
        <title>Complete genome sequence of the green alga Chloropicon roscoffensis RCC1871.</title>
        <authorList>
            <person name="Lemieux C."/>
            <person name="Pombert J.-F."/>
            <person name="Otis C."/>
            <person name="Turmel M."/>
        </authorList>
    </citation>
    <scope>NUCLEOTIDE SEQUENCE [LARGE SCALE GENOMIC DNA]</scope>
    <source>
        <strain evidence="11 12">RCC1871</strain>
    </source>
</reference>
<feature type="domain" description="SB" evidence="9">
    <location>
        <begin position="415"/>
        <end position="483"/>
    </location>
</feature>
<dbReference type="SUPFAM" id="SSF54495">
    <property type="entry name" value="UBC-like"/>
    <property type="match status" value="1"/>
</dbReference>
<dbReference type="Gene3D" id="3.10.110.10">
    <property type="entry name" value="Ubiquitin Conjugating Enzyme"/>
    <property type="match status" value="1"/>
</dbReference>
<dbReference type="GO" id="GO:0015031">
    <property type="term" value="P:protein transport"/>
    <property type="evidence" value="ECO:0007669"/>
    <property type="project" value="UniProtKB-UniRule"/>
</dbReference>
<dbReference type="Pfam" id="PF09454">
    <property type="entry name" value="Vps23_core"/>
    <property type="match status" value="1"/>
</dbReference>
<evidence type="ECO:0000256" key="7">
    <source>
        <dbReference type="PROSITE-ProRule" id="PRU00644"/>
    </source>
</evidence>
<feature type="region of interest" description="Disordered" evidence="8">
    <location>
        <begin position="1"/>
        <end position="77"/>
    </location>
</feature>
<gene>
    <name evidence="11" type="ORF">HKI87_09g59310</name>
</gene>
<feature type="compositionally biased region" description="Low complexity" evidence="8">
    <location>
        <begin position="273"/>
        <end position="284"/>
    </location>
</feature>
<dbReference type="AlphaFoldDB" id="A0AAX4PDD7"/>
<feature type="domain" description="UEV" evidence="10">
    <location>
        <begin position="89"/>
        <end position="233"/>
    </location>
</feature>
<evidence type="ECO:0000256" key="1">
    <source>
        <dbReference type="ARBA" id="ARBA00004177"/>
    </source>
</evidence>
<evidence type="ECO:0000259" key="10">
    <source>
        <dbReference type="PROSITE" id="PS51322"/>
    </source>
</evidence>
<feature type="region of interest" description="Disordered" evidence="8">
    <location>
        <begin position="476"/>
        <end position="496"/>
    </location>
</feature>
<evidence type="ECO:0000313" key="11">
    <source>
        <dbReference type="EMBL" id="WZN64375.1"/>
    </source>
</evidence>
<dbReference type="Gene3D" id="6.10.140.820">
    <property type="match status" value="1"/>
</dbReference>
<evidence type="ECO:0000256" key="8">
    <source>
        <dbReference type="SAM" id="MobiDB-lite"/>
    </source>
</evidence>
<dbReference type="EMBL" id="CP151509">
    <property type="protein sequence ID" value="WZN64375.1"/>
    <property type="molecule type" value="Genomic_DNA"/>
</dbReference>
<proteinExistence type="inferred from homology"/>
<evidence type="ECO:0000256" key="6">
    <source>
        <dbReference type="ARBA" id="ARBA00023054"/>
    </source>
</evidence>
<feature type="region of interest" description="Disordered" evidence="8">
    <location>
        <begin position="252"/>
        <end position="284"/>
    </location>
</feature>
<comment type="similarity">
    <text evidence="2">Belongs to the ubiquitin-conjugating enzyme family. UEV subfamily.</text>
</comment>
<keyword evidence="12" id="KW-1185">Reference proteome</keyword>
<dbReference type="GO" id="GO:0043130">
    <property type="term" value="F:ubiquitin binding"/>
    <property type="evidence" value="ECO:0007669"/>
    <property type="project" value="TreeGrafter"/>
</dbReference>
<evidence type="ECO:0000313" key="12">
    <source>
        <dbReference type="Proteomes" id="UP001472866"/>
    </source>
</evidence>
<dbReference type="InterPro" id="IPR037202">
    <property type="entry name" value="ESCRT_assembly_dom"/>
</dbReference>
<dbReference type="PROSITE" id="PS51322">
    <property type="entry name" value="UEV"/>
    <property type="match status" value="1"/>
</dbReference>
<protein>
    <submittedName>
        <fullName evidence="11">Protein ELC</fullName>
    </submittedName>
</protein>
<dbReference type="PANTHER" id="PTHR23306">
    <property type="entry name" value="TUMOR SUSCEPTIBILITY GENE 101 PROTEIN-RELATED"/>
    <property type="match status" value="1"/>
</dbReference>
<dbReference type="GO" id="GO:0008333">
    <property type="term" value="P:endosome to lysosome transport"/>
    <property type="evidence" value="ECO:0007669"/>
    <property type="project" value="TreeGrafter"/>
</dbReference>
<keyword evidence="5 7" id="KW-0653">Protein transport</keyword>
<sequence>MSGYPYGHRGPPPPQQQYYQQAPGGYGGQQGYYNDYQHQQQPHRGNAINTPQYQAVQGYPGGGGAGQQQSRGRDPRQQLSQLQRYLGQVLSQGGRDALPYEEQSKYVVRQHILDVVSEFPSLAVSVTGFTHNDGRDVKTLKIEGTAPMYFQGRKYNLPLTVWLLESYPRSPPRVYLTPTSEMIIKSNHKFVDASGCVNSPYLEQWSFPASNLRDLTTTLCIHFGQDPPLYAKPPNWRPAVHAATGFQRPAAAQQHHQAAAGGTFHGYNPMVSPQQQQQRPRPPQEQAAAVAAHQGEAGRRPSGAAVAASSDPPLRIFRDQAVDTLSRRVCKTFHAIQLHTTQSVEDRLGEQQVLEERAAKLAALAESLARERDQIDSCIHKYESKTEELEGWLEKHREIDRDIEADLDGVFIPSDDLSAQAMEAMAKDVAIEDAMYALEQALLNDALDPVVYLKQVRSLSRKQFYHRKLSMKIAEAQKEREAQKPRSRAASSNLTGEGDWDILQDFALDLSSKK</sequence>
<dbReference type="Proteomes" id="UP001472866">
    <property type="component" value="Chromosome 09"/>
</dbReference>
<dbReference type="Pfam" id="PF05743">
    <property type="entry name" value="UEV"/>
    <property type="match status" value="1"/>
</dbReference>
<organism evidence="11 12">
    <name type="scientific">Chloropicon roscoffensis</name>
    <dbReference type="NCBI Taxonomy" id="1461544"/>
    <lineage>
        <taxon>Eukaryota</taxon>
        <taxon>Viridiplantae</taxon>
        <taxon>Chlorophyta</taxon>
        <taxon>Chloropicophyceae</taxon>
        <taxon>Chloropicales</taxon>
        <taxon>Chloropicaceae</taxon>
        <taxon>Chloropicon</taxon>
    </lineage>
</organism>
<dbReference type="SUPFAM" id="SSF140111">
    <property type="entry name" value="Endosomal sorting complex assembly domain"/>
    <property type="match status" value="1"/>
</dbReference>
<keyword evidence="3 7" id="KW-0813">Transport</keyword>
<keyword evidence="4" id="KW-0967">Endosome</keyword>
<evidence type="ECO:0000256" key="4">
    <source>
        <dbReference type="ARBA" id="ARBA00022753"/>
    </source>
</evidence>
<dbReference type="PANTHER" id="PTHR23306:SF3">
    <property type="entry name" value="TUMOR SUPPRESSOR PROTEIN 101"/>
    <property type="match status" value="1"/>
</dbReference>